<evidence type="ECO:0000256" key="2">
    <source>
        <dbReference type="ARBA" id="ARBA00009726"/>
    </source>
</evidence>
<feature type="transmembrane region" description="Helical" evidence="13">
    <location>
        <begin position="168"/>
        <end position="187"/>
    </location>
</feature>
<dbReference type="GO" id="GO:0016887">
    <property type="term" value="F:ATP hydrolysis activity"/>
    <property type="evidence" value="ECO:0007669"/>
    <property type="project" value="InterPro"/>
</dbReference>
<keyword evidence="17" id="KW-1185">Reference proteome</keyword>
<feature type="region of interest" description="Disordered" evidence="12">
    <location>
        <begin position="887"/>
        <end position="920"/>
    </location>
</feature>
<dbReference type="CDD" id="cd03250">
    <property type="entry name" value="ABCC_MRP_domain1"/>
    <property type="match status" value="1"/>
</dbReference>
<dbReference type="InterPro" id="IPR050173">
    <property type="entry name" value="ABC_transporter_C-like"/>
</dbReference>
<dbReference type="PANTHER" id="PTHR24223:SF443">
    <property type="entry name" value="MULTIDRUG-RESISTANCE LIKE PROTEIN 1, ISOFORM I"/>
    <property type="match status" value="1"/>
</dbReference>
<dbReference type="FunFam" id="3.40.50.300:FF:000293">
    <property type="entry name" value="ATP binding cassette subfamily C member 1"/>
    <property type="match status" value="1"/>
</dbReference>
<feature type="transmembrane region" description="Helical" evidence="13">
    <location>
        <begin position="938"/>
        <end position="962"/>
    </location>
</feature>
<name>A0A6H5GVT4_9HEMI</name>
<dbReference type="PROSITE" id="PS00211">
    <property type="entry name" value="ABC_TRANSPORTER_1"/>
    <property type="match status" value="1"/>
</dbReference>
<feature type="transmembrane region" description="Helical" evidence="13">
    <location>
        <begin position="36"/>
        <end position="58"/>
    </location>
</feature>
<dbReference type="InterPro" id="IPR003593">
    <property type="entry name" value="AAA+_ATPase"/>
</dbReference>
<reference evidence="16 17" key="1">
    <citation type="submission" date="2020-02" db="EMBL/GenBank/DDBJ databases">
        <authorList>
            <person name="Ferguson B K."/>
        </authorList>
    </citation>
    <scope>NUCLEOTIDE SEQUENCE [LARGE SCALE GENOMIC DNA]</scope>
</reference>
<feature type="transmembrane region" description="Helical" evidence="13">
    <location>
        <begin position="418"/>
        <end position="437"/>
    </location>
</feature>
<dbReference type="Proteomes" id="UP000479000">
    <property type="component" value="Unassembled WGS sequence"/>
</dbReference>
<feature type="transmembrane region" description="Helical" evidence="13">
    <location>
        <begin position="521"/>
        <end position="549"/>
    </location>
</feature>
<keyword evidence="4 13" id="KW-0812">Transmembrane</keyword>
<dbReference type="Gene3D" id="3.40.50.300">
    <property type="entry name" value="P-loop containing nucleotide triphosphate hydrolases"/>
    <property type="match status" value="1"/>
</dbReference>
<dbReference type="GO" id="GO:0005774">
    <property type="term" value="C:vacuolar membrane"/>
    <property type="evidence" value="ECO:0007669"/>
    <property type="project" value="UniProtKB-SubCell"/>
</dbReference>
<evidence type="ECO:0000256" key="13">
    <source>
        <dbReference type="SAM" id="Phobius"/>
    </source>
</evidence>
<proteinExistence type="inferred from homology"/>
<evidence type="ECO:0000256" key="6">
    <source>
        <dbReference type="ARBA" id="ARBA00022741"/>
    </source>
</evidence>
<dbReference type="InterPro" id="IPR003439">
    <property type="entry name" value="ABC_transporter-like_ATP-bd"/>
</dbReference>
<feature type="compositionally biased region" description="Basic and acidic residues" evidence="12">
    <location>
        <begin position="908"/>
        <end position="920"/>
    </location>
</feature>
<evidence type="ECO:0000313" key="17">
    <source>
        <dbReference type="Proteomes" id="UP000479000"/>
    </source>
</evidence>
<dbReference type="InterPro" id="IPR011527">
    <property type="entry name" value="ABC1_TM_dom"/>
</dbReference>
<dbReference type="Pfam" id="PF24357">
    <property type="entry name" value="TMD0_ABC"/>
    <property type="match status" value="1"/>
</dbReference>
<dbReference type="PROSITE" id="PS50929">
    <property type="entry name" value="ABC_TM1F"/>
    <property type="match status" value="2"/>
</dbReference>
<comment type="similarity">
    <text evidence="2">Belongs to the ABC transporter superfamily. ABCC family. Conjugate transporter (TC 3.A.1.208) subfamily.</text>
</comment>
<keyword evidence="3" id="KW-0813">Transport</keyword>
<dbReference type="EC" id="7.6.2.3" evidence="10"/>
<dbReference type="InterPro" id="IPR017871">
    <property type="entry name" value="ABC_transporter-like_CS"/>
</dbReference>
<dbReference type="Pfam" id="PF00005">
    <property type="entry name" value="ABC_tran"/>
    <property type="match status" value="1"/>
</dbReference>
<dbReference type="GO" id="GO:0015431">
    <property type="term" value="F:ABC-type glutathione S-conjugate transporter activity"/>
    <property type="evidence" value="ECO:0007669"/>
    <property type="project" value="UniProtKB-EC"/>
</dbReference>
<evidence type="ECO:0000256" key="1">
    <source>
        <dbReference type="ARBA" id="ARBA00004128"/>
    </source>
</evidence>
<keyword evidence="7" id="KW-0067">ATP-binding</keyword>
<dbReference type="PROSITE" id="PS50893">
    <property type="entry name" value="ABC_TRANSPORTER_2"/>
    <property type="match status" value="1"/>
</dbReference>
<evidence type="ECO:0000259" key="14">
    <source>
        <dbReference type="PROSITE" id="PS50893"/>
    </source>
</evidence>
<dbReference type="SUPFAM" id="SSF52540">
    <property type="entry name" value="P-loop containing nucleoside triphosphate hydrolases"/>
    <property type="match status" value="1"/>
</dbReference>
<dbReference type="InterPro" id="IPR036640">
    <property type="entry name" value="ABC1_TM_sf"/>
</dbReference>
<organism evidence="16 17">
    <name type="scientific">Nesidiocoris tenuis</name>
    <dbReference type="NCBI Taxonomy" id="355587"/>
    <lineage>
        <taxon>Eukaryota</taxon>
        <taxon>Metazoa</taxon>
        <taxon>Ecdysozoa</taxon>
        <taxon>Arthropoda</taxon>
        <taxon>Hexapoda</taxon>
        <taxon>Insecta</taxon>
        <taxon>Pterygota</taxon>
        <taxon>Neoptera</taxon>
        <taxon>Paraneoptera</taxon>
        <taxon>Hemiptera</taxon>
        <taxon>Heteroptera</taxon>
        <taxon>Panheteroptera</taxon>
        <taxon>Cimicomorpha</taxon>
        <taxon>Miridae</taxon>
        <taxon>Dicyphina</taxon>
        <taxon>Nesidiocoris</taxon>
    </lineage>
</organism>
<dbReference type="Gene3D" id="1.20.1560.10">
    <property type="entry name" value="ABC transporter type 1, transmembrane domain"/>
    <property type="match status" value="2"/>
</dbReference>
<evidence type="ECO:0000256" key="4">
    <source>
        <dbReference type="ARBA" id="ARBA00022692"/>
    </source>
</evidence>
<evidence type="ECO:0000256" key="5">
    <source>
        <dbReference type="ARBA" id="ARBA00022737"/>
    </source>
</evidence>
<evidence type="ECO:0000256" key="3">
    <source>
        <dbReference type="ARBA" id="ARBA00022448"/>
    </source>
</evidence>
<feature type="transmembrane region" description="Helical" evidence="13">
    <location>
        <begin position="569"/>
        <end position="589"/>
    </location>
</feature>
<dbReference type="OrthoDB" id="6603898at2759"/>
<keyword evidence="6" id="KW-0547">Nucleotide-binding</keyword>
<dbReference type="AlphaFoldDB" id="A0A6H5GVT4"/>
<comment type="catalytic activity">
    <reaction evidence="11">
        <text>leukotriene C4(in) + ATP + H2O = leukotriene C4(out) + ADP + phosphate + H(+)</text>
        <dbReference type="Rhea" id="RHEA:38963"/>
        <dbReference type="ChEBI" id="CHEBI:15377"/>
        <dbReference type="ChEBI" id="CHEBI:15378"/>
        <dbReference type="ChEBI" id="CHEBI:30616"/>
        <dbReference type="ChEBI" id="CHEBI:43474"/>
        <dbReference type="ChEBI" id="CHEBI:57973"/>
        <dbReference type="ChEBI" id="CHEBI:456216"/>
    </reaction>
    <physiologicalReaction direction="left-to-right" evidence="11">
        <dbReference type="Rhea" id="RHEA:38964"/>
    </physiologicalReaction>
</comment>
<keyword evidence="5" id="KW-0677">Repeat</keyword>
<keyword evidence="9 13" id="KW-0472">Membrane</keyword>
<dbReference type="SMART" id="SM00382">
    <property type="entry name" value="AAA"/>
    <property type="match status" value="1"/>
</dbReference>
<evidence type="ECO:0000256" key="7">
    <source>
        <dbReference type="ARBA" id="ARBA00022840"/>
    </source>
</evidence>
<dbReference type="InterPro" id="IPR056227">
    <property type="entry name" value="TMD0_ABC"/>
</dbReference>
<dbReference type="FunFam" id="1.20.1560.10:FF:000041">
    <property type="entry name" value="Multidrug-Resistance like protein 1, isoform C"/>
    <property type="match status" value="1"/>
</dbReference>
<feature type="transmembrane region" description="Helical" evidence="13">
    <location>
        <begin position="101"/>
        <end position="125"/>
    </location>
</feature>
<feature type="transmembrane region" description="Helical" evidence="13">
    <location>
        <begin position="342"/>
        <end position="364"/>
    </location>
</feature>
<dbReference type="GO" id="GO:0005524">
    <property type="term" value="F:ATP binding"/>
    <property type="evidence" value="ECO:0007669"/>
    <property type="project" value="UniProtKB-KW"/>
</dbReference>
<feature type="domain" description="ABC transmembrane type-1" evidence="15">
    <location>
        <begin position="949"/>
        <end position="1077"/>
    </location>
</feature>
<evidence type="ECO:0000256" key="12">
    <source>
        <dbReference type="SAM" id="MobiDB-lite"/>
    </source>
</evidence>
<evidence type="ECO:0000313" key="16">
    <source>
        <dbReference type="EMBL" id="CAB0007608.1"/>
    </source>
</evidence>
<accession>A0A6H5GVT4</accession>
<feature type="domain" description="ABC transmembrane type-1" evidence="15">
    <location>
        <begin position="305"/>
        <end position="586"/>
    </location>
</feature>
<dbReference type="CDD" id="cd18595">
    <property type="entry name" value="ABC_6TM_MRP1_2_3_6_D1_like"/>
    <property type="match status" value="1"/>
</dbReference>
<dbReference type="SUPFAM" id="SSF90123">
    <property type="entry name" value="ABC transporter transmembrane region"/>
    <property type="match status" value="2"/>
</dbReference>
<feature type="domain" description="ABC transporter" evidence="14">
    <location>
        <begin position="625"/>
        <end position="848"/>
    </location>
</feature>
<feature type="transmembrane region" description="Helical" evidence="13">
    <location>
        <begin position="1007"/>
        <end position="1029"/>
    </location>
</feature>
<dbReference type="InterPro" id="IPR027417">
    <property type="entry name" value="P-loop_NTPase"/>
</dbReference>
<feature type="transmembrane region" description="Helical" evidence="13">
    <location>
        <begin position="70"/>
        <end position="89"/>
    </location>
</feature>
<evidence type="ECO:0000256" key="9">
    <source>
        <dbReference type="ARBA" id="ARBA00023136"/>
    </source>
</evidence>
<sequence>MAENSTTVFCPSEFWNSNLTWYTETPRFTACFEETVLAWVPCLFLVVFLPCDIYTSLNSKARNIPWNWKSISKIVFCSICFAANVLDFFHPLKEFFNGKSVVLVAFLTPILRAFAISICVVLILFHRLKGIRTSGVACLFWFLVLICGVPQVSSVIRSSDESLRWHDFAFLVFYLSSCIVFVIHFFADDEPLESDYPKSKSPCPEGGASFFSKLAFAWFDSLAMLGYKRPLVNSDLWDLRHEDMAAQVFPAFNKNWQATLKKNKSKTMVSFDGKNGVLMGDAGRKVSKPSSILPALIKTFGPSFIGGSFLKLVQDLLAFVSPQILKLLISFVEGDEPIWKGYLFAVLLMVTASVQTIFLAQYFNRMIVIGLRVRTALISTIYRKALRLSNSARKESTVGEIVNLMSVDAQRFMDLTTYLNLVWSAPMQIALALFFLWQTLGPSVLAGLAVMIIMIPVNGVVANKMKTLQIKQMKNKDERVKMMNEILSGIKVLKLYAWEPSFEQQVIKIRNKEIKVLRESAYFGAATSFIWSCAPFLVSLVTFAVYVLVDERNVLDAKTAFVSLSLFNLLRFPLSMLPMMISNVIQAGVSIKRINKFLNGEELDPNAVSHNEKEDDAIVIKKGSFRWEATDDVNGEAEPILSEIDLKIKPHSLVAVVGVVGSGKSSLLSALLGEMEKLSGHVNVNGSVAYVSQTAWIQNATLQDNILFGKDLHKRNYLRVVEACALKPDFEMLPGGDQTEIGEKGINLSGGQKQRVSLARAVYHDADIYYLDDPLSAVDSHVGKHIFENVIGPKGLLHNKTRVLVTHSITHLSEVDIVIVLKDGKISEMGTYKELVDRKGAFAEFLSTHLQEIKEEEIEDLDEELKRKLLEHSPEKLLRQLSAVSAQSNNSLSRKQSGGGSQRSLNEIGEKKKNEKDRLIEDERAETGGVKLSVYKHYLGAIGPLFVTATIVLNIVFQGFAIGSNIWLSVWSSDETIYVNGTQDSSKRDMYLEVYGLLGLGQITGQVASNITMALGGIQACVALHLILLSQIFHAPLSFFDITPSGRVLSRLGKDTDVVDGRLAQTLHMALGRVTSVHEREKG</sequence>
<dbReference type="Pfam" id="PF00664">
    <property type="entry name" value="ABC_membrane"/>
    <property type="match status" value="2"/>
</dbReference>
<gene>
    <name evidence="16" type="ORF">NTEN_LOCUS12880</name>
</gene>
<evidence type="ECO:0000259" key="15">
    <source>
        <dbReference type="PROSITE" id="PS50929"/>
    </source>
</evidence>
<comment type="subcellular location">
    <subcellularLocation>
        <location evidence="1">Vacuole membrane</location>
        <topology evidence="1">Multi-pass membrane protein</topology>
    </subcellularLocation>
</comment>
<dbReference type="PANTHER" id="PTHR24223">
    <property type="entry name" value="ATP-BINDING CASSETTE SUB-FAMILY C"/>
    <property type="match status" value="1"/>
</dbReference>
<keyword evidence="8 13" id="KW-1133">Transmembrane helix</keyword>
<evidence type="ECO:0000256" key="8">
    <source>
        <dbReference type="ARBA" id="ARBA00022989"/>
    </source>
</evidence>
<dbReference type="EMBL" id="CADCXU010019152">
    <property type="protein sequence ID" value="CAB0007608.1"/>
    <property type="molecule type" value="Genomic_DNA"/>
</dbReference>
<protein>
    <recommendedName>
        <fullName evidence="10">ABC-type glutathione-S-conjugate transporter</fullName>
        <ecNumber evidence="10">7.6.2.3</ecNumber>
    </recommendedName>
</protein>
<evidence type="ECO:0000256" key="11">
    <source>
        <dbReference type="ARBA" id="ARBA00047523"/>
    </source>
</evidence>
<feature type="transmembrane region" description="Helical" evidence="13">
    <location>
        <begin position="443"/>
        <end position="463"/>
    </location>
</feature>
<evidence type="ECO:0000256" key="10">
    <source>
        <dbReference type="ARBA" id="ARBA00024220"/>
    </source>
</evidence>
<feature type="transmembrane region" description="Helical" evidence="13">
    <location>
        <begin position="137"/>
        <end position="156"/>
    </location>
</feature>